<keyword evidence="3" id="KW-1185">Reference proteome</keyword>
<evidence type="ECO:0000313" key="3">
    <source>
        <dbReference type="Proteomes" id="UP000245383"/>
    </source>
</evidence>
<gene>
    <name evidence="2" type="ORF">BB561_003008</name>
</gene>
<accession>A0A2T9YNA9</accession>
<proteinExistence type="predicted"/>
<evidence type="ECO:0008006" key="4">
    <source>
        <dbReference type="Google" id="ProtNLM"/>
    </source>
</evidence>
<dbReference type="Proteomes" id="UP000245383">
    <property type="component" value="Unassembled WGS sequence"/>
</dbReference>
<dbReference type="AlphaFoldDB" id="A0A2T9YNA9"/>
<organism evidence="2 3">
    <name type="scientific">Smittium simulii</name>
    <dbReference type="NCBI Taxonomy" id="133385"/>
    <lineage>
        <taxon>Eukaryota</taxon>
        <taxon>Fungi</taxon>
        <taxon>Fungi incertae sedis</taxon>
        <taxon>Zoopagomycota</taxon>
        <taxon>Kickxellomycotina</taxon>
        <taxon>Harpellomycetes</taxon>
        <taxon>Harpellales</taxon>
        <taxon>Legeriomycetaceae</taxon>
        <taxon>Smittium</taxon>
    </lineage>
</organism>
<protein>
    <recommendedName>
        <fullName evidence="4">Kinetochore protein mis13</fullName>
    </recommendedName>
</protein>
<dbReference type="EMBL" id="MBFR01000112">
    <property type="protein sequence ID" value="PVU93828.1"/>
    <property type="molecule type" value="Genomic_DNA"/>
</dbReference>
<name>A0A2T9YNA9_9FUNG</name>
<dbReference type="Pfam" id="PF08202">
    <property type="entry name" value="MIS13"/>
    <property type="match status" value="1"/>
</dbReference>
<reference evidence="2 3" key="1">
    <citation type="journal article" date="2018" name="MBio">
        <title>Comparative Genomics Reveals the Core Gene Toolbox for the Fungus-Insect Symbiosis.</title>
        <authorList>
            <person name="Wang Y."/>
            <person name="Stata M."/>
            <person name="Wang W."/>
            <person name="Stajich J.E."/>
            <person name="White M.M."/>
            <person name="Moncalvo J.M."/>
        </authorList>
    </citation>
    <scope>NUCLEOTIDE SEQUENCE [LARGE SCALE GENOMIC DNA]</scope>
    <source>
        <strain evidence="2 3">SWE-8-4</strain>
    </source>
</reference>
<sequence length="558" mass="62525">MISDCGFAFEPVKNTANLRSLSKIQQKFKALNLPNTVLNLTSTSAVQLSQPNPASTLTVHKALKVSAEDSNHISCANHEPATSSQTFQKQVPIESKTTQPIHTSISLHQNNSINIISSKTSVPENQFNNINALGTNDFKTNVPENQFNNINALNSNSSNPSVPENQFINDINVLDSDRFKKAQKALAQREFYVSNSNKPPELLTDNLSKIICKPNDKLSQKTDKKSLAAPRRRSTFGVRGKRASGIGNGFAASPHEAIETIFLYRHVSPETPEPLRLRQLLSWCVQRNNKPNIPLELEYNKNILSLAENALKEVIGELKAAIEGGVLTTSWYNRPKTDAETLLENQSPDDLNSYQNLKTKHPQNISNEKRKAELIEQIVTLQEENRKFNKIKDFSASITTNLNSMVKKDLKDSLTEYLSKNELNFTAKKNLPESDLVTLPALTIKTDSEIQDWYPDIIKYKSAYQHSLPEYYKTIYGHETNHELLESLSLKTQPFVDNLALDANDIQSHILSTSDLAEYSKSVVCKTFMSKNMDISSTFSDPRSLLLELSSSLQNTSI</sequence>
<dbReference type="GO" id="GO:0051301">
    <property type="term" value="P:cell division"/>
    <property type="evidence" value="ECO:0007669"/>
    <property type="project" value="InterPro"/>
</dbReference>
<keyword evidence="1" id="KW-0175">Coiled coil</keyword>
<dbReference type="GO" id="GO:0007059">
    <property type="term" value="P:chromosome segregation"/>
    <property type="evidence" value="ECO:0007669"/>
    <property type="project" value="InterPro"/>
</dbReference>
<dbReference type="OrthoDB" id="10249039at2759"/>
<evidence type="ECO:0000313" key="2">
    <source>
        <dbReference type="EMBL" id="PVU93828.1"/>
    </source>
</evidence>
<dbReference type="GO" id="GO:0000444">
    <property type="term" value="C:MIS12/MIND type complex"/>
    <property type="evidence" value="ECO:0007669"/>
    <property type="project" value="InterPro"/>
</dbReference>
<dbReference type="STRING" id="133385.A0A2T9YNA9"/>
<dbReference type="PANTHER" id="PTHR14778">
    <property type="entry name" value="KINETOCHORE-ASSOCIATED PROTEIN DSN1 HOMOLOG"/>
    <property type="match status" value="1"/>
</dbReference>
<feature type="coiled-coil region" evidence="1">
    <location>
        <begin position="364"/>
        <end position="391"/>
    </location>
</feature>
<dbReference type="InterPro" id="IPR013218">
    <property type="entry name" value="Dsn1/Mis13"/>
</dbReference>
<comment type="caution">
    <text evidence="2">The sequence shown here is derived from an EMBL/GenBank/DDBJ whole genome shotgun (WGS) entry which is preliminary data.</text>
</comment>
<evidence type="ECO:0000256" key="1">
    <source>
        <dbReference type="SAM" id="Coils"/>
    </source>
</evidence>
<dbReference type="PANTHER" id="PTHR14778:SF2">
    <property type="entry name" value="KINETOCHORE-ASSOCIATED PROTEIN DSN1 HOMOLOG"/>
    <property type="match status" value="1"/>
</dbReference>